<evidence type="ECO:0000313" key="24">
    <source>
        <dbReference type="EMBL" id="VNG97414.1"/>
    </source>
</evidence>
<organism evidence="19 34">
    <name type="scientific">Streptococcus pneumoniae</name>
    <dbReference type="NCBI Taxonomy" id="1313"/>
    <lineage>
        <taxon>Bacteria</taxon>
        <taxon>Bacillati</taxon>
        <taxon>Bacillota</taxon>
        <taxon>Bacilli</taxon>
        <taxon>Lactobacillales</taxon>
        <taxon>Streptococcaceae</taxon>
        <taxon>Streptococcus</taxon>
    </lineage>
</organism>
<evidence type="ECO:0000256" key="2">
    <source>
        <dbReference type="ARBA" id="ARBA00022670"/>
    </source>
</evidence>
<dbReference type="EMBL" id="CFFA01000020">
    <property type="protein sequence ID" value="CEX66004.1"/>
    <property type="molecule type" value="Genomic_DNA"/>
</dbReference>
<dbReference type="Proteomes" id="UP000310822">
    <property type="component" value="Unassembled WGS sequence"/>
</dbReference>
<dbReference type="Proteomes" id="UP000474228">
    <property type="component" value="Unassembled WGS sequence"/>
</dbReference>
<sequence>MYSISFQEDSLLPRERLAKEGVEALSNQELLAILLRTGTRQASVFEIAQKVLNNLSSLTDLKKMTLQELQSLSGIGRVKAIELQAMIELGHRIHKHETLEMESILSSQKLAKKMQQELGDKKQEHLVALYLNTQNQIIHQQTIFIGSVTRSIAEPREILHYAIKHMATSLILVHNHPSGAVAPSQNDDHVTKLVKEACELMGIVLLDHLIVSHSNYFSYREKTDLI</sequence>
<proteinExistence type="inferred from homology"/>
<dbReference type="Proteomes" id="UP000310997">
    <property type="component" value="Unassembled WGS sequence"/>
</dbReference>
<evidence type="ECO:0000313" key="37">
    <source>
        <dbReference type="Proteomes" id="UP000310822"/>
    </source>
</evidence>
<dbReference type="Proteomes" id="UP000042745">
    <property type="component" value="Unassembled WGS sequence"/>
</dbReference>
<evidence type="ECO:0000313" key="44">
    <source>
        <dbReference type="Proteomes" id="UP000469505"/>
    </source>
</evidence>
<dbReference type="RefSeq" id="WP_000286922.1">
    <property type="nucleotide sequence ID" value="NZ_AP017971.1"/>
</dbReference>
<keyword evidence="5" id="KW-0862">Zinc</keyword>
<dbReference type="Proteomes" id="UP000312530">
    <property type="component" value="Unassembled WGS sequence"/>
</dbReference>
<evidence type="ECO:0000313" key="21">
    <source>
        <dbReference type="EMBL" id="VKB71667.1"/>
    </source>
</evidence>
<protein>
    <submittedName>
        <fullName evidence="9">DNA repair protein RadC</fullName>
    </submittedName>
</protein>
<evidence type="ECO:0000313" key="34">
    <source>
        <dbReference type="Proteomes" id="UP000214939"/>
    </source>
</evidence>
<dbReference type="Proteomes" id="UP000314170">
    <property type="component" value="Unassembled WGS sequence"/>
</dbReference>
<evidence type="ECO:0000256" key="4">
    <source>
        <dbReference type="ARBA" id="ARBA00022801"/>
    </source>
</evidence>
<dbReference type="GO" id="GO:0046872">
    <property type="term" value="F:metal ion binding"/>
    <property type="evidence" value="ECO:0007669"/>
    <property type="project" value="UniProtKB-KW"/>
</dbReference>
<evidence type="ECO:0000313" key="19">
    <source>
        <dbReference type="EMBL" id="OYL25912.1"/>
    </source>
</evidence>
<keyword evidence="4" id="KW-0378">Hydrolase</keyword>
<dbReference type="Proteomes" id="UP000729182">
    <property type="component" value="Unassembled WGS sequence"/>
</dbReference>
<evidence type="ECO:0000256" key="3">
    <source>
        <dbReference type="ARBA" id="ARBA00022723"/>
    </source>
</evidence>
<reference evidence="29 30" key="1">
    <citation type="submission" date="2015-03" db="EMBL/GenBank/DDBJ databases">
        <authorList>
            <consortium name="Pathogen Informatics"/>
            <person name="Murphy D."/>
        </authorList>
    </citation>
    <scope>NUCLEOTIDE SEQUENCE [LARGE SCALE GENOMIC DNA]</scope>
    <source>
        <strain evidence="13 31">SMRU1414</strain>
        <strain evidence="12 32">SMRU1873</strain>
        <strain evidence="10">SMRU328</strain>
        <strain evidence="9">SMRU51</strain>
        <strain evidence="11 29">SMRU975</strain>
        <strain evidence="30 33">type strain: N</strain>
    </source>
</reference>
<dbReference type="Proteomes" id="UP000048507">
    <property type="component" value="Unassembled WGS sequence"/>
</dbReference>
<evidence type="ECO:0000313" key="35">
    <source>
        <dbReference type="Proteomes" id="UP000254854"/>
    </source>
</evidence>
<dbReference type="NCBIfam" id="NF000642">
    <property type="entry name" value="PRK00024.1"/>
    <property type="match status" value="1"/>
</dbReference>
<evidence type="ECO:0000256" key="5">
    <source>
        <dbReference type="ARBA" id="ARBA00022833"/>
    </source>
</evidence>
<reference evidence="14" key="6">
    <citation type="submission" date="2023-06" db="EMBL/GenBank/DDBJ databases">
        <title>PCVPA Blantyre Malawi Pneumococcal carriage surveillance isolates.</title>
        <authorList>
            <person name="Obolski U."/>
            <person name="Swarthout T.D."/>
            <person name="Kalizang'Oma A."/>
            <person name="Mwalukomo T.S."/>
            <person name="Cave R."/>
            <person name="Brown C."/>
            <person name="Cornick J."/>
            <person name="Kamng'Ona A."/>
            <person name="Msefula J."/>
            <person name="French N."/>
            <person name="Hyderman R."/>
        </authorList>
    </citation>
    <scope>NUCLEOTIDE SEQUENCE</scope>
    <source>
        <strain evidence="14">BVY8TH</strain>
    </source>
</reference>
<dbReference type="Pfam" id="PF20582">
    <property type="entry name" value="UPF0758_N"/>
    <property type="match status" value="1"/>
</dbReference>
<dbReference type="EMBL" id="CAASRX010000002">
    <property type="protein sequence ID" value="VNG97414.1"/>
    <property type="molecule type" value="Genomic_DNA"/>
</dbReference>
<dbReference type="Proteomes" id="UP000043005">
    <property type="component" value="Unassembled WGS sequence"/>
</dbReference>
<evidence type="ECO:0000313" key="16">
    <source>
        <dbReference type="EMBL" id="MTV76891.1"/>
    </source>
</evidence>
<reference evidence="44 45" key="5">
    <citation type="submission" date="2019-11" db="EMBL/GenBank/DDBJ databases">
        <title>Growth characteristics of pneumococcus vary with the chemical composition of the capsule and with environmental conditions.</title>
        <authorList>
            <person name="Tothpal A."/>
            <person name="Desobry K."/>
            <person name="Joshi S."/>
            <person name="Wyllie A.L."/>
            <person name="Weinberger D.M."/>
        </authorList>
    </citation>
    <scope>NUCLEOTIDE SEQUENCE [LARGE SCALE GENOMIC DNA]</scope>
    <source>
        <strain evidence="16">Pnumococcus10A</strain>
        <strain evidence="46">pnumococcus15C</strain>
        <strain evidence="18">Pnumococcus15C</strain>
        <strain evidence="15">Pnumococcus22F</strain>
        <strain evidence="45">pnumococcus22F</strain>
        <strain evidence="44">pnumococcus35B</strain>
        <strain evidence="17">Pnumococcus35B</strain>
    </source>
</reference>
<name>A0A062WLA7_STREE</name>
<comment type="similarity">
    <text evidence="1 7">Belongs to the UPF0758 family.</text>
</comment>
<evidence type="ECO:0000313" key="13">
    <source>
        <dbReference type="EMBL" id="COA43375.1"/>
    </source>
</evidence>
<dbReference type="Pfam" id="PF04002">
    <property type="entry name" value="RadC"/>
    <property type="match status" value="1"/>
</dbReference>
<evidence type="ECO:0000313" key="22">
    <source>
        <dbReference type="EMBL" id="VMD01836.1"/>
    </source>
</evidence>
<dbReference type="Proteomes" id="UP000214939">
    <property type="component" value="Unassembled WGS sequence"/>
</dbReference>
<dbReference type="EMBL" id="NNBW01000170">
    <property type="protein sequence ID" value="OYL25912.1"/>
    <property type="molecule type" value="Genomic_DNA"/>
</dbReference>
<dbReference type="Proteomes" id="UP000476212">
    <property type="component" value="Unassembled WGS sequence"/>
</dbReference>
<evidence type="ECO:0000313" key="28">
    <source>
        <dbReference type="EMBL" id="VTE39882.1"/>
    </source>
</evidence>
<evidence type="ECO:0000313" key="9">
    <source>
        <dbReference type="EMBL" id="CEX66004.1"/>
    </source>
</evidence>
<evidence type="ECO:0000313" key="40">
    <source>
        <dbReference type="Proteomes" id="UP000312530"/>
    </source>
</evidence>
<evidence type="ECO:0000313" key="36">
    <source>
        <dbReference type="Proteomes" id="UP000310818"/>
    </source>
</evidence>
<accession>A0A062WLA7</accession>
<dbReference type="Proteomes" id="UP000254854">
    <property type="component" value="Unassembled WGS sequence"/>
</dbReference>
<evidence type="ECO:0000313" key="46">
    <source>
        <dbReference type="Proteomes" id="UP000476212"/>
    </source>
</evidence>
<dbReference type="Proteomes" id="UP000042967">
    <property type="component" value="Unassembled WGS sequence"/>
</dbReference>
<evidence type="ECO:0000313" key="27">
    <source>
        <dbReference type="EMBL" id="VST75125.1"/>
    </source>
</evidence>
<evidence type="ECO:0000313" key="45">
    <source>
        <dbReference type="Proteomes" id="UP000474228"/>
    </source>
</evidence>
<evidence type="ECO:0000313" key="15">
    <source>
        <dbReference type="EMBL" id="MTV63629.1"/>
    </source>
</evidence>
<dbReference type="InterPro" id="IPR010994">
    <property type="entry name" value="RuvA_2-like"/>
</dbReference>
<dbReference type="Proteomes" id="UP000405447">
    <property type="component" value="Unassembled WGS sequence"/>
</dbReference>
<reference evidence="36 37" key="4">
    <citation type="submission" date="2019-04" db="EMBL/GenBank/DDBJ databases">
        <authorList>
            <consortium name="Pathogen Informatics"/>
        </authorList>
    </citation>
    <scope>NUCLEOTIDE SEQUENCE [LARGE SCALE GENOMIC DNA]</scope>
    <source>
        <strain evidence="21 42">GPSC21</strain>
        <strain evidence="24 36">GPSC211</strain>
        <strain evidence="26 41">GPSC38</strain>
        <strain evidence="39 40">GPSC47</strain>
        <strain evidence="27 43">GPSC535</strain>
        <strain evidence="23 37">GPSC54</strain>
        <strain evidence="28 38">GPSC559</strain>
    </source>
</reference>
<dbReference type="EMBL" id="CKRE01000043">
    <property type="protein sequence ID" value="CIY91783.1"/>
    <property type="molecule type" value="Genomic_DNA"/>
</dbReference>
<dbReference type="PROSITE" id="PS01302">
    <property type="entry name" value="UPF0758"/>
    <property type="match status" value="1"/>
</dbReference>
<dbReference type="InterPro" id="IPR025657">
    <property type="entry name" value="RadC_JAB"/>
</dbReference>
<dbReference type="Proteomes" id="UP000310818">
    <property type="component" value="Unassembled WGS sequence"/>
</dbReference>
<dbReference type="EMBL" id="CQVU01000034">
    <property type="protein sequence ID" value="COA43375.1"/>
    <property type="molecule type" value="Genomic_DNA"/>
</dbReference>
<evidence type="ECO:0000313" key="41">
    <source>
        <dbReference type="Proteomes" id="UP000314170"/>
    </source>
</evidence>
<dbReference type="PROSITE" id="PS50249">
    <property type="entry name" value="MPN"/>
    <property type="match status" value="1"/>
</dbReference>
<dbReference type="GO" id="GO:0008237">
    <property type="term" value="F:metallopeptidase activity"/>
    <property type="evidence" value="ECO:0007669"/>
    <property type="project" value="UniProtKB-KW"/>
</dbReference>
<dbReference type="GO" id="GO:0006508">
    <property type="term" value="P:proteolysis"/>
    <property type="evidence" value="ECO:0007669"/>
    <property type="project" value="UniProtKB-KW"/>
</dbReference>
<dbReference type="Proteomes" id="UP001184693">
    <property type="component" value="Unassembled WGS sequence"/>
</dbReference>
<evidence type="ECO:0000313" key="17">
    <source>
        <dbReference type="EMBL" id="MTV87185.1"/>
    </source>
</evidence>
<dbReference type="EMBL" id="CABDLL010000011">
    <property type="protein sequence ID" value="VTE39882.1"/>
    <property type="molecule type" value="Genomic_DNA"/>
</dbReference>
<evidence type="ECO:0000313" key="10">
    <source>
        <dbReference type="EMBL" id="CIS57147.1"/>
    </source>
</evidence>
<dbReference type="CDD" id="cd08071">
    <property type="entry name" value="MPN_DUF2466"/>
    <property type="match status" value="1"/>
</dbReference>
<dbReference type="SMR" id="A0A062WLA7"/>
<evidence type="ECO:0000313" key="39">
    <source>
        <dbReference type="Proteomes" id="UP000311381"/>
    </source>
</evidence>
<evidence type="ECO:0000313" key="11">
    <source>
        <dbReference type="EMBL" id="CIY91783.1"/>
    </source>
</evidence>
<dbReference type="EMBL" id="JAVPGZ010000228">
    <property type="protein sequence ID" value="MDS8039325.1"/>
    <property type="molecule type" value="Genomic_DNA"/>
</dbReference>
<dbReference type="EMBL" id="CABBZR010000001">
    <property type="protein sequence ID" value="VSJ50799.1"/>
    <property type="molecule type" value="Genomic_DNA"/>
</dbReference>
<evidence type="ECO:0000256" key="1">
    <source>
        <dbReference type="ARBA" id="ARBA00010243"/>
    </source>
</evidence>
<keyword evidence="6" id="KW-0482">Metalloprotease</keyword>
<keyword evidence="2" id="KW-0645">Protease</keyword>
<dbReference type="InterPro" id="IPR046778">
    <property type="entry name" value="UPF0758_N"/>
</dbReference>
<evidence type="ECO:0000313" key="32">
    <source>
        <dbReference type="Proteomes" id="UP000043005"/>
    </source>
</evidence>
<dbReference type="SUPFAM" id="SSF47781">
    <property type="entry name" value="RuvA domain 2-like"/>
    <property type="match status" value="1"/>
</dbReference>
<evidence type="ECO:0000313" key="33">
    <source>
        <dbReference type="Proteomes" id="UP000048507"/>
    </source>
</evidence>
<evidence type="ECO:0000313" key="25">
    <source>
        <dbReference type="EMBL" id="VOG84910.1"/>
    </source>
</evidence>
<dbReference type="Proteomes" id="UP000311381">
    <property type="component" value="Unassembled WGS sequence"/>
</dbReference>
<dbReference type="EMBL" id="WNHN01000020">
    <property type="protein sequence ID" value="MTV76891.1"/>
    <property type="molecule type" value="Genomic_DNA"/>
</dbReference>
<evidence type="ECO:0000313" key="29">
    <source>
        <dbReference type="Proteomes" id="UP000042512"/>
    </source>
</evidence>
<dbReference type="Gene3D" id="3.40.140.10">
    <property type="entry name" value="Cytidine Deaminase, domain 2"/>
    <property type="match status" value="1"/>
</dbReference>
<evidence type="ECO:0000313" key="23">
    <source>
        <dbReference type="EMBL" id="VNB60694.1"/>
    </source>
</evidence>
<dbReference type="EMBL" id="CAAULE010000018">
    <property type="protein sequence ID" value="VOG84910.1"/>
    <property type="molecule type" value="Genomic_DNA"/>
</dbReference>
<dbReference type="Proteomes" id="UP000358702">
    <property type="component" value="Unassembled WGS sequence"/>
</dbReference>
<dbReference type="EMBL" id="CAAQRO010000017">
    <property type="protein sequence ID" value="VMD01836.1"/>
    <property type="molecule type" value="Genomic_DNA"/>
</dbReference>
<evidence type="ECO:0000313" key="12">
    <source>
        <dbReference type="EMBL" id="CJA60293.1"/>
    </source>
</evidence>
<dbReference type="GeneID" id="45653508"/>
<dbReference type="InterPro" id="IPR037518">
    <property type="entry name" value="MPN"/>
</dbReference>
<evidence type="ECO:0000313" key="38">
    <source>
        <dbReference type="Proteomes" id="UP000310997"/>
    </source>
</evidence>
<reference evidence="20 35" key="3">
    <citation type="submission" date="2018-06" db="EMBL/GenBank/DDBJ databases">
        <authorList>
            <consortium name="Pathogen Informatics"/>
            <person name="Doyle S."/>
        </authorList>
    </citation>
    <scope>NUCLEOTIDE SEQUENCE [LARGE SCALE GENOMIC DNA]</scope>
    <source>
        <strain evidence="20 35">NCTC13734</strain>
    </source>
</reference>
<dbReference type="EMBL" id="CABCSJ010000010">
    <property type="protein sequence ID" value="VST75125.1"/>
    <property type="molecule type" value="Genomic_DNA"/>
</dbReference>
<evidence type="ECO:0000313" key="26">
    <source>
        <dbReference type="EMBL" id="VSJ50799.1"/>
    </source>
</evidence>
<dbReference type="EMBL" id="WNHJ01000045">
    <property type="protein sequence ID" value="MTV63629.1"/>
    <property type="molecule type" value="Genomic_DNA"/>
</dbReference>
<dbReference type="OrthoDB" id="9804482at2"/>
<dbReference type="EMBL" id="CAANCB010000009">
    <property type="protein sequence ID" value="VKB71667.1"/>
    <property type="molecule type" value="Genomic_DNA"/>
</dbReference>
<evidence type="ECO:0000313" key="42">
    <source>
        <dbReference type="Proteomes" id="UP000358702"/>
    </source>
</evidence>
<evidence type="ECO:0000256" key="7">
    <source>
        <dbReference type="RuleBase" id="RU003797"/>
    </source>
</evidence>
<dbReference type="EMBL" id="CKTV01000050">
    <property type="protein sequence ID" value="CJA60293.1"/>
    <property type="molecule type" value="Genomic_DNA"/>
</dbReference>
<evidence type="ECO:0000259" key="8">
    <source>
        <dbReference type="PROSITE" id="PS50249"/>
    </source>
</evidence>
<evidence type="ECO:0000313" key="30">
    <source>
        <dbReference type="Proteomes" id="UP000042745"/>
    </source>
</evidence>
<dbReference type="NCBIfam" id="TIGR00608">
    <property type="entry name" value="radc"/>
    <property type="match status" value="1"/>
</dbReference>
<dbReference type="Proteomes" id="UP000042512">
    <property type="component" value="Unassembled WGS sequence"/>
</dbReference>
<dbReference type="InterPro" id="IPR020891">
    <property type="entry name" value="UPF0758_CS"/>
</dbReference>
<evidence type="ECO:0000313" key="31">
    <source>
        <dbReference type="Proteomes" id="UP000042967"/>
    </source>
</evidence>
<dbReference type="OMA" id="ELMPREK"/>
<evidence type="ECO:0000313" key="18">
    <source>
        <dbReference type="EMBL" id="MTV90899.1"/>
    </source>
</evidence>
<evidence type="ECO:0000313" key="20">
    <source>
        <dbReference type="EMBL" id="SUN86687.1"/>
    </source>
</evidence>
<dbReference type="Proteomes" id="UP000469505">
    <property type="component" value="Unassembled WGS sequence"/>
</dbReference>
<dbReference type="EMBL" id="CAASIK010000011">
    <property type="protein sequence ID" value="VNB60694.1"/>
    <property type="molecule type" value="Genomic_DNA"/>
</dbReference>
<dbReference type="EMBL" id="CKGU01000016">
    <property type="protein sequence ID" value="CIS57147.1"/>
    <property type="molecule type" value="Genomic_DNA"/>
</dbReference>
<evidence type="ECO:0000256" key="6">
    <source>
        <dbReference type="ARBA" id="ARBA00023049"/>
    </source>
</evidence>
<evidence type="ECO:0000313" key="14">
    <source>
        <dbReference type="EMBL" id="MDS8039325.1"/>
    </source>
</evidence>
<dbReference type="PANTHER" id="PTHR30471:SF3">
    <property type="entry name" value="UPF0758 PROTEIN YEES-RELATED"/>
    <property type="match status" value="1"/>
</dbReference>
<evidence type="ECO:0000313" key="43">
    <source>
        <dbReference type="Proteomes" id="UP000405447"/>
    </source>
</evidence>
<reference evidence="19 34" key="2">
    <citation type="submission" date="2017-07" db="EMBL/GenBank/DDBJ databases">
        <title>Invasive disease caused simultaneously by more than one serotype of Streptococcus pneumoniae, South Africa.</title>
        <authorList>
            <person name="Ndlangisa K."/>
            <person name="Du Plessis M."/>
            <person name="Von Gottberg A."/>
        </authorList>
    </citation>
    <scope>NUCLEOTIDE SEQUENCE [LARGE SCALE GENOMIC DNA]</scope>
    <source>
        <strain evidence="19 34">8227-15B</strain>
    </source>
</reference>
<dbReference type="PANTHER" id="PTHR30471">
    <property type="entry name" value="DNA REPAIR PROTEIN RADC"/>
    <property type="match status" value="1"/>
</dbReference>
<dbReference type="InterPro" id="IPR001405">
    <property type="entry name" value="UPF0758"/>
</dbReference>
<feature type="domain" description="MPN" evidence="8">
    <location>
        <begin position="103"/>
        <end position="225"/>
    </location>
</feature>
<dbReference type="EMBL" id="WNIB01000088">
    <property type="protein sequence ID" value="MTV90899.1"/>
    <property type="molecule type" value="Genomic_DNA"/>
</dbReference>
<dbReference type="EMBL" id="WNHX01000025">
    <property type="protein sequence ID" value="MTV87185.1"/>
    <property type="molecule type" value="Genomic_DNA"/>
</dbReference>
<gene>
    <name evidence="9" type="primary">radC</name>
    <name evidence="19" type="ORF">A5N45_09640</name>
    <name evidence="9" type="ORF">ERS019209_01529</name>
    <name evidence="10" type="ORF">ERS019486_01264</name>
    <name evidence="11" type="ORF">ERS020485_01984</name>
    <name evidence="13" type="ORF">ERS020924_02105</name>
    <name evidence="12" type="ORF">ERS021383_02059</name>
    <name evidence="16" type="ORF">GM535_06240</name>
    <name evidence="15" type="ORF">GM539_09590</name>
    <name evidence="17" type="ORF">GM543_06595</name>
    <name evidence="18" type="ORF">GM544_10595</name>
    <name evidence="20" type="ORF">NCTC13734_01208</name>
    <name evidence="14" type="ORF">RLG82_10170</name>
    <name evidence="26" type="ORF">SAMEA104154639_00390</name>
    <name evidence="22" type="ORF">SAMEA2627268_01937</name>
    <name evidence="25" type="ORF">SAMEA2696453_01782</name>
    <name evidence="23" type="ORF">SAMEA2783718_01631</name>
    <name evidence="24" type="ORF">SAMEA3353485_00214</name>
    <name evidence="21" type="ORF">SAMEA3353631_01673</name>
    <name evidence="27" type="ORF">SAMEA3389245_02044</name>
    <name evidence="28" type="ORF">SAMEA4038883_01501</name>
</gene>
<dbReference type="AlphaFoldDB" id="A0A062WLA7"/>
<keyword evidence="3" id="KW-0479">Metal-binding</keyword>
<dbReference type="EMBL" id="UHFW01000006">
    <property type="protein sequence ID" value="SUN86687.1"/>
    <property type="molecule type" value="Genomic_DNA"/>
</dbReference>